<name>A7VP29_9FIRM</name>
<protein>
    <submittedName>
        <fullName evidence="1">Uncharacterized protein</fullName>
    </submittedName>
</protein>
<comment type="caution">
    <text evidence="1">The sequence shown here is derived from an EMBL/GenBank/DDBJ whole genome shotgun (WGS) entry which is preliminary data.</text>
</comment>
<dbReference type="HOGENOM" id="CLU_3268049_0_0_9"/>
<proteinExistence type="predicted"/>
<organism evidence="1 2">
    <name type="scientific">[Clostridium] leptum DSM 753</name>
    <dbReference type="NCBI Taxonomy" id="428125"/>
    <lineage>
        <taxon>Bacteria</taxon>
        <taxon>Bacillati</taxon>
        <taxon>Bacillota</taxon>
        <taxon>Clostridia</taxon>
        <taxon>Eubacteriales</taxon>
        <taxon>Oscillospiraceae</taxon>
        <taxon>Oscillospiraceae incertae sedis</taxon>
    </lineage>
</organism>
<evidence type="ECO:0000313" key="1">
    <source>
        <dbReference type="EMBL" id="EDO62909.1"/>
    </source>
</evidence>
<accession>A7VP29</accession>
<dbReference type="Proteomes" id="UP000003490">
    <property type="component" value="Unassembled WGS sequence"/>
</dbReference>
<dbReference type="EMBL" id="ABCB02000011">
    <property type="protein sequence ID" value="EDO62909.1"/>
    <property type="molecule type" value="Genomic_DNA"/>
</dbReference>
<reference evidence="1 2" key="1">
    <citation type="submission" date="2007-08" db="EMBL/GenBank/DDBJ databases">
        <title>Draft genome sequence of Clostridium leptum (DSM 753).</title>
        <authorList>
            <person name="Sudarsanam P."/>
            <person name="Ley R."/>
            <person name="Guruge J."/>
            <person name="Turnbaugh P.J."/>
            <person name="Mahowald M."/>
            <person name="Liep D."/>
            <person name="Gordon J."/>
        </authorList>
    </citation>
    <scope>NUCLEOTIDE SEQUENCE [LARGE SCALE GENOMIC DNA]</scope>
    <source>
        <strain evidence="1 2">DSM 753</strain>
    </source>
</reference>
<evidence type="ECO:0000313" key="2">
    <source>
        <dbReference type="Proteomes" id="UP000003490"/>
    </source>
</evidence>
<dbReference type="AlphaFoldDB" id="A7VP29"/>
<gene>
    <name evidence="1" type="ORF">CLOLEP_00305</name>
</gene>
<reference evidence="1 2" key="2">
    <citation type="submission" date="2007-08" db="EMBL/GenBank/DDBJ databases">
        <authorList>
            <person name="Fulton L."/>
            <person name="Clifton S."/>
            <person name="Fulton B."/>
            <person name="Xu J."/>
            <person name="Minx P."/>
            <person name="Pepin K.H."/>
            <person name="Johnson M."/>
            <person name="Thiruvilangam P."/>
            <person name="Bhonagiri V."/>
            <person name="Nash W.E."/>
            <person name="Wang C."/>
            <person name="Mardis E.R."/>
            <person name="Wilson R.K."/>
        </authorList>
    </citation>
    <scope>NUCLEOTIDE SEQUENCE [LARGE SCALE GENOMIC DNA]</scope>
    <source>
        <strain evidence="1 2">DSM 753</strain>
    </source>
</reference>
<sequence>MIFQARTKIVKVFRDKPFLSFWGLSFWGQRFLSFESARNSK</sequence>